<feature type="short sequence motif" description="Histidine triad motif" evidence="2 3">
    <location>
        <begin position="140"/>
        <end position="144"/>
    </location>
</feature>
<dbReference type="PANTHER" id="PTHR46648">
    <property type="entry name" value="HIT FAMILY PROTEIN 1"/>
    <property type="match status" value="1"/>
</dbReference>
<organism evidence="5 6">
    <name type="scientific">Salinomyces thailandicus</name>
    <dbReference type="NCBI Taxonomy" id="706561"/>
    <lineage>
        <taxon>Eukaryota</taxon>
        <taxon>Fungi</taxon>
        <taxon>Dikarya</taxon>
        <taxon>Ascomycota</taxon>
        <taxon>Pezizomycotina</taxon>
        <taxon>Dothideomycetes</taxon>
        <taxon>Dothideomycetidae</taxon>
        <taxon>Mycosphaerellales</taxon>
        <taxon>Teratosphaeriaceae</taxon>
        <taxon>Salinomyces</taxon>
    </lineage>
</organism>
<protein>
    <recommendedName>
        <fullName evidence="4">HIT domain-containing protein</fullName>
    </recommendedName>
</protein>
<proteinExistence type="predicted"/>
<accession>A0A4U0U2H9</accession>
<dbReference type="Gene3D" id="3.30.428.10">
    <property type="entry name" value="HIT-like"/>
    <property type="match status" value="1"/>
</dbReference>
<comment type="caution">
    <text evidence="5">The sequence shown here is derived from an EMBL/GenBank/DDBJ whole genome shotgun (WGS) entry which is preliminary data.</text>
</comment>
<keyword evidence="6" id="KW-1185">Reference proteome</keyword>
<dbReference type="GO" id="GO:0009117">
    <property type="term" value="P:nucleotide metabolic process"/>
    <property type="evidence" value="ECO:0007669"/>
    <property type="project" value="TreeGrafter"/>
</dbReference>
<dbReference type="SUPFAM" id="SSF54197">
    <property type="entry name" value="HIT-like"/>
    <property type="match status" value="1"/>
</dbReference>
<dbReference type="InterPro" id="IPR036265">
    <property type="entry name" value="HIT-like_sf"/>
</dbReference>
<dbReference type="PANTHER" id="PTHR46648:SF2">
    <property type="entry name" value="HIT DOMAIN-CONTAINING PROTEIN"/>
    <property type="match status" value="1"/>
</dbReference>
<evidence type="ECO:0000256" key="1">
    <source>
        <dbReference type="PIRSR" id="PIRSR601310-1"/>
    </source>
</evidence>
<evidence type="ECO:0000256" key="3">
    <source>
        <dbReference type="PROSITE-ProRule" id="PRU00464"/>
    </source>
</evidence>
<reference evidence="5 6" key="1">
    <citation type="submission" date="2017-03" db="EMBL/GenBank/DDBJ databases">
        <title>Genomes of endolithic fungi from Antarctica.</title>
        <authorList>
            <person name="Coleine C."/>
            <person name="Masonjones S."/>
            <person name="Stajich J.E."/>
        </authorList>
    </citation>
    <scope>NUCLEOTIDE SEQUENCE [LARGE SCALE GENOMIC DNA]</scope>
    <source>
        <strain evidence="5 6">CCFEE 6315</strain>
    </source>
</reference>
<dbReference type="InterPro" id="IPR019808">
    <property type="entry name" value="Histidine_triad_CS"/>
</dbReference>
<evidence type="ECO:0000259" key="4">
    <source>
        <dbReference type="PROSITE" id="PS51084"/>
    </source>
</evidence>
<feature type="active site" description="Tele-AMP-histidine intermediate" evidence="1">
    <location>
        <position position="142"/>
    </location>
</feature>
<dbReference type="PROSITE" id="PS00892">
    <property type="entry name" value="HIT_1"/>
    <property type="match status" value="1"/>
</dbReference>
<dbReference type="InterPro" id="IPR011146">
    <property type="entry name" value="HIT-like"/>
</dbReference>
<dbReference type="GO" id="GO:0003824">
    <property type="term" value="F:catalytic activity"/>
    <property type="evidence" value="ECO:0007669"/>
    <property type="project" value="InterPro"/>
</dbReference>
<gene>
    <name evidence="5" type="ORF">B0A50_02923</name>
</gene>
<feature type="domain" description="HIT" evidence="4">
    <location>
        <begin position="31"/>
        <end position="156"/>
    </location>
</feature>
<dbReference type="AlphaFoldDB" id="A0A4U0U2H9"/>
<dbReference type="Pfam" id="PF01230">
    <property type="entry name" value="HIT"/>
    <property type="match status" value="1"/>
</dbReference>
<dbReference type="OrthoDB" id="1915375at2759"/>
<name>A0A4U0U2H9_9PEZI</name>
<dbReference type="Proteomes" id="UP000308549">
    <property type="component" value="Unassembled WGS sequence"/>
</dbReference>
<dbReference type="PROSITE" id="PS51084">
    <property type="entry name" value="HIT_2"/>
    <property type="match status" value="1"/>
</dbReference>
<evidence type="ECO:0000313" key="6">
    <source>
        <dbReference type="Proteomes" id="UP000308549"/>
    </source>
</evidence>
<dbReference type="EMBL" id="NAJL01000017">
    <property type="protein sequence ID" value="TKA28596.1"/>
    <property type="molecule type" value="Genomic_DNA"/>
</dbReference>
<evidence type="ECO:0000313" key="5">
    <source>
        <dbReference type="EMBL" id="TKA28596.1"/>
    </source>
</evidence>
<sequence>MPSIDDYYPISCPFCKIAEAYPPEPSTPIPASPDPEKVDPQCHLLLSTPHVMAFLDILPIAPGHILVTTRQHYEKLSDLFPPTTADDWATRRTAAQARDSAKAIGEWLPVVSRALCKVTGIEDWNVVQNNGERAAQVVPHIHFHLIPRYQEGRRENAGKGKVDVGMLKSWRMFGRGAREDLDEEEGAEMAGLLREAMREEVEGEKKAKL</sequence>
<dbReference type="InterPro" id="IPR001310">
    <property type="entry name" value="Histidine_triad_HIT"/>
</dbReference>
<evidence type="ECO:0000256" key="2">
    <source>
        <dbReference type="PIRSR" id="PIRSR601310-3"/>
    </source>
</evidence>